<gene>
    <name evidence="1" type="ORF">LCGC14_2872150</name>
</gene>
<reference evidence="1" key="1">
    <citation type="journal article" date="2015" name="Nature">
        <title>Complex archaea that bridge the gap between prokaryotes and eukaryotes.</title>
        <authorList>
            <person name="Spang A."/>
            <person name="Saw J.H."/>
            <person name="Jorgensen S.L."/>
            <person name="Zaremba-Niedzwiedzka K."/>
            <person name="Martijn J."/>
            <person name="Lind A.E."/>
            <person name="van Eijk R."/>
            <person name="Schleper C."/>
            <person name="Guy L."/>
            <person name="Ettema T.J."/>
        </authorList>
    </citation>
    <scope>NUCLEOTIDE SEQUENCE</scope>
</reference>
<dbReference type="EMBL" id="LAZR01055793">
    <property type="protein sequence ID" value="KKK75593.1"/>
    <property type="molecule type" value="Genomic_DNA"/>
</dbReference>
<evidence type="ECO:0000313" key="1">
    <source>
        <dbReference type="EMBL" id="KKK75593.1"/>
    </source>
</evidence>
<comment type="caution">
    <text evidence="1">The sequence shown here is derived from an EMBL/GenBank/DDBJ whole genome shotgun (WGS) entry which is preliminary data.</text>
</comment>
<proteinExistence type="predicted"/>
<accession>A0A0F8Y2T0</accession>
<protein>
    <submittedName>
        <fullName evidence="1">Uncharacterized protein</fullName>
    </submittedName>
</protein>
<dbReference type="AlphaFoldDB" id="A0A0F8Y2T0"/>
<organism evidence="1">
    <name type="scientific">marine sediment metagenome</name>
    <dbReference type="NCBI Taxonomy" id="412755"/>
    <lineage>
        <taxon>unclassified sequences</taxon>
        <taxon>metagenomes</taxon>
        <taxon>ecological metagenomes</taxon>
    </lineage>
</organism>
<sequence>MDWKDTTSYSKGDRGHKLPSSFTYDNGLLKITVTKGHIYYPFIWIMHCFKLNLSEIDLHLTSDITAKVAQDKAFKMIRNHIKKISESITLTQN</sequence>
<name>A0A0F8Y2T0_9ZZZZ</name>